<accession>A0ABQ4A2L6</accession>
<keyword evidence="1" id="KW-0732">Signal</keyword>
<organism evidence="3 4">
    <name type="scientific">Winogradskya humida</name>
    <dbReference type="NCBI Taxonomy" id="113566"/>
    <lineage>
        <taxon>Bacteria</taxon>
        <taxon>Bacillati</taxon>
        <taxon>Actinomycetota</taxon>
        <taxon>Actinomycetes</taxon>
        <taxon>Micromonosporales</taxon>
        <taxon>Micromonosporaceae</taxon>
        <taxon>Winogradskya</taxon>
    </lineage>
</organism>
<dbReference type="Gene3D" id="2.130.10.130">
    <property type="entry name" value="Integrin alpha, N-terminal"/>
    <property type="match status" value="2"/>
</dbReference>
<dbReference type="InterPro" id="IPR027039">
    <property type="entry name" value="Crtac1"/>
</dbReference>
<dbReference type="PANTHER" id="PTHR16026:SF0">
    <property type="entry name" value="CARTILAGE ACIDIC PROTEIN 1"/>
    <property type="match status" value="1"/>
</dbReference>
<evidence type="ECO:0000313" key="3">
    <source>
        <dbReference type="EMBL" id="GIE24592.1"/>
    </source>
</evidence>
<gene>
    <name evidence="3" type="ORF">Ahu01nite_076940</name>
</gene>
<dbReference type="Pfam" id="PF01839">
    <property type="entry name" value="FG-GAP"/>
    <property type="match status" value="1"/>
</dbReference>
<dbReference type="Proteomes" id="UP000603200">
    <property type="component" value="Unassembled WGS sequence"/>
</dbReference>
<proteinExistence type="predicted"/>
<feature type="domain" description="ASPIC/UnbV" evidence="2">
    <location>
        <begin position="566"/>
        <end position="619"/>
    </location>
</feature>
<dbReference type="InterPro" id="IPR028994">
    <property type="entry name" value="Integrin_alpha_N"/>
</dbReference>
<dbReference type="RefSeq" id="WP_203841594.1">
    <property type="nucleotide sequence ID" value="NZ_BAAATV010000019.1"/>
</dbReference>
<reference evidence="3 4" key="1">
    <citation type="submission" date="2021-01" db="EMBL/GenBank/DDBJ databases">
        <title>Whole genome shotgun sequence of Actinoplanes humidus NBRC 14915.</title>
        <authorList>
            <person name="Komaki H."/>
            <person name="Tamura T."/>
        </authorList>
    </citation>
    <scope>NUCLEOTIDE SEQUENCE [LARGE SCALE GENOMIC DNA]</scope>
    <source>
        <strain evidence="3 4">NBRC 14915</strain>
    </source>
</reference>
<evidence type="ECO:0000259" key="2">
    <source>
        <dbReference type="Pfam" id="PF07593"/>
    </source>
</evidence>
<dbReference type="PANTHER" id="PTHR16026">
    <property type="entry name" value="CARTILAGE ACIDIC PROTEIN 1"/>
    <property type="match status" value="1"/>
</dbReference>
<dbReference type="SUPFAM" id="SSF69318">
    <property type="entry name" value="Integrin alpha N-terminal domain"/>
    <property type="match status" value="1"/>
</dbReference>
<keyword evidence="4" id="KW-1185">Reference proteome</keyword>
<evidence type="ECO:0000313" key="4">
    <source>
        <dbReference type="Proteomes" id="UP000603200"/>
    </source>
</evidence>
<dbReference type="EMBL" id="BOMN01000111">
    <property type="protein sequence ID" value="GIE24592.1"/>
    <property type="molecule type" value="Genomic_DNA"/>
</dbReference>
<sequence length="648" mass="68909">MAWTRNLLRRQAAGAIALLLILGMYLVAYTPQASAADRRDAAQRYHFDPLSIALPGGYPQQTIRKVNGKYAGISAWISSVGAAIAMNDIDGDGLANDLCVTDVRTDRVFITPVPGFKESRYPAFALDPGRLPMNPAVAPMGCVPGDYNEDGRMDLLVYWWGRTPVLFLARSGATTTGPGAYQPTEVVTPRTAPDGTYAGAKWNTNSVSVADFDGDGHEDIYIGNYFPDSPVLDDTLDGGVAMNLSMSDAHNGGADHILLHKGAAGSTAYADQGAVMPTRLSRGWTLASTATDLDGDLLPELYIANDFGPDGLLVNRSTPGHVVFTPVSGDDSRAVTPKSKRLGHDSFKGMGVDVADLDADGLYDLYVGNITTSFGIQESNFAFINTAADNAELRRKLRGGAAPFHDRSSELNLAWSGWSWDVKVADFTNSGVPDIVQTAGFVKGTVNRWAQLQELATANDTLLSNPTFWPHVQPGDDIAGGQHLLFHARMPDGRYADLSPGLGLDIPVPTRGIAIGDADGDGRLDMAVARQWDTPVFYHNSSPGTGAFLGLRLRHDATAGATGSPAVGAEVTVTTPDGRKLLGRVDGGSGHSGKRSFDVVVGLGQVTAPVTADLAWRDRDGTAHSQKLTLTPGWHDLSLGTQAREEHS</sequence>
<evidence type="ECO:0000256" key="1">
    <source>
        <dbReference type="ARBA" id="ARBA00022729"/>
    </source>
</evidence>
<dbReference type="InterPro" id="IPR011519">
    <property type="entry name" value="UnbV_ASPIC"/>
</dbReference>
<comment type="caution">
    <text evidence="3">The sequence shown here is derived from an EMBL/GenBank/DDBJ whole genome shotgun (WGS) entry which is preliminary data.</text>
</comment>
<protein>
    <submittedName>
        <fullName evidence="3">RNA-binding protein</fullName>
    </submittedName>
</protein>
<dbReference type="Pfam" id="PF07593">
    <property type="entry name" value="UnbV_ASPIC"/>
    <property type="match status" value="1"/>
</dbReference>
<dbReference type="InterPro" id="IPR013517">
    <property type="entry name" value="FG-GAP"/>
</dbReference>
<name>A0ABQ4A2L6_9ACTN</name>